<accession>A0A498JE90</accession>
<gene>
    <name evidence="2" type="ORF">DVH24_014022</name>
</gene>
<evidence type="ECO:0000313" key="2">
    <source>
        <dbReference type="EMBL" id="RXH93446.1"/>
    </source>
</evidence>
<name>A0A498JE90_MALDO</name>
<protein>
    <submittedName>
        <fullName evidence="2">Uncharacterized protein</fullName>
    </submittedName>
</protein>
<evidence type="ECO:0000313" key="3">
    <source>
        <dbReference type="Proteomes" id="UP000290289"/>
    </source>
</evidence>
<keyword evidence="1" id="KW-0472">Membrane</keyword>
<evidence type="ECO:0000256" key="1">
    <source>
        <dbReference type="SAM" id="Phobius"/>
    </source>
</evidence>
<reference evidence="2 3" key="1">
    <citation type="submission" date="2018-10" db="EMBL/GenBank/DDBJ databases">
        <title>A high-quality apple genome assembly.</title>
        <authorList>
            <person name="Hu J."/>
        </authorList>
    </citation>
    <scope>NUCLEOTIDE SEQUENCE [LARGE SCALE GENOMIC DNA]</scope>
    <source>
        <strain evidence="3">cv. HFTH1</strain>
        <tissue evidence="2">Young leaf</tissue>
    </source>
</reference>
<comment type="caution">
    <text evidence="2">The sequence shown here is derived from an EMBL/GenBank/DDBJ whole genome shotgun (WGS) entry which is preliminary data.</text>
</comment>
<sequence>MVDRREKRESREKGNIQYRVLEEKIRCSLGAFGTQTGQDGTGRNESVIFEKDMGYICLKMVKHCVPQTWNKPVPGGRWNAKTPKICPVEQPFVSNPTNRAQLENYMFVLTLNLHVATSVDWFDQFPADTFLLLLYCLTCYTSFVFYMLHTSIDWF</sequence>
<feature type="transmembrane region" description="Helical" evidence="1">
    <location>
        <begin position="130"/>
        <end position="148"/>
    </location>
</feature>
<dbReference type="Proteomes" id="UP000290289">
    <property type="component" value="Chromosome 7"/>
</dbReference>
<organism evidence="2 3">
    <name type="scientific">Malus domestica</name>
    <name type="common">Apple</name>
    <name type="synonym">Pyrus malus</name>
    <dbReference type="NCBI Taxonomy" id="3750"/>
    <lineage>
        <taxon>Eukaryota</taxon>
        <taxon>Viridiplantae</taxon>
        <taxon>Streptophyta</taxon>
        <taxon>Embryophyta</taxon>
        <taxon>Tracheophyta</taxon>
        <taxon>Spermatophyta</taxon>
        <taxon>Magnoliopsida</taxon>
        <taxon>eudicotyledons</taxon>
        <taxon>Gunneridae</taxon>
        <taxon>Pentapetalae</taxon>
        <taxon>rosids</taxon>
        <taxon>fabids</taxon>
        <taxon>Rosales</taxon>
        <taxon>Rosaceae</taxon>
        <taxon>Amygdaloideae</taxon>
        <taxon>Maleae</taxon>
        <taxon>Malus</taxon>
    </lineage>
</organism>
<keyword evidence="1" id="KW-0812">Transmembrane</keyword>
<dbReference type="AlphaFoldDB" id="A0A498JE90"/>
<dbReference type="EMBL" id="RDQH01000333">
    <property type="protein sequence ID" value="RXH93446.1"/>
    <property type="molecule type" value="Genomic_DNA"/>
</dbReference>
<keyword evidence="1" id="KW-1133">Transmembrane helix</keyword>
<keyword evidence="3" id="KW-1185">Reference proteome</keyword>
<proteinExistence type="predicted"/>